<reference evidence="7" key="1">
    <citation type="journal article" date="2019" name="Int. J. Syst. Evol. Microbiol.">
        <title>The Global Catalogue of Microorganisms (GCM) 10K type strain sequencing project: providing services to taxonomists for standard genome sequencing and annotation.</title>
        <authorList>
            <consortium name="The Broad Institute Genomics Platform"/>
            <consortium name="The Broad Institute Genome Sequencing Center for Infectious Disease"/>
            <person name="Wu L."/>
            <person name="Ma J."/>
        </authorList>
    </citation>
    <scope>NUCLEOTIDE SEQUENCE [LARGE SCALE GENOMIC DNA]</scope>
    <source>
        <strain evidence="7">CGMCC 1.16305</strain>
    </source>
</reference>
<evidence type="ECO:0000256" key="4">
    <source>
        <dbReference type="ARBA" id="ARBA00034003"/>
    </source>
</evidence>
<dbReference type="EC" id="6.5.1.1" evidence="2"/>
<evidence type="ECO:0000313" key="7">
    <source>
        <dbReference type="Proteomes" id="UP001596505"/>
    </source>
</evidence>
<dbReference type="InterPro" id="IPR016059">
    <property type="entry name" value="DNA_ligase_ATP-dep_CS"/>
</dbReference>
<dbReference type="EMBL" id="JBHTCO010000010">
    <property type="protein sequence ID" value="MFC7393129.1"/>
    <property type="molecule type" value="Genomic_DNA"/>
</dbReference>
<dbReference type="SUPFAM" id="SSF56091">
    <property type="entry name" value="DNA ligase/mRNA capping enzyme, catalytic domain"/>
    <property type="match status" value="1"/>
</dbReference>
<gene>
    <name evidence="6" type="primary">ligD</name>
    <name evidence="6" type="ORF">ACFQRG_09145</name>
</gene>
<sequence length="311" mass="36201">MKPIIPMEPIMSNYIPEGEEWIAQIKWDGVRVLTYYDGQAVRLFNRKSHERTLHYPELLDVRSYSTAESVIFDGEVIALGSDGKPSFHEVMRRDGIRRMDKIDYMQDIVPVSYMIFDVIYYNGEWINDRPFIDRYDILTSIIKTKDQIQLVTSNEDGVTLFNVIEENGMEGIVMKRKSSPYIIGQKREWVKIKNYQDLIAVIGGFTLNNGIVNAIMLGLYDQKGHFIYIGHTGTGKMTKKEWRQLTEKLKPMVIKERPFYNKPERSKGAYWIRPELTVKIKYAEWTEGGSLRQPSIEGFVKTSPEECIFND</sequence>
<feature type="domain" description="ATP-dependent DNA ligase family profile" evidence="5">
    <location>
        <begin position="104"/>
        <end position="193"/>
    </location>
</feature>
<keyword evidence="7" id="KW-1185">Reference proteome</keyword>
<dbReference type="PROSITE" id="PS00697">
    <property type="entry name" value="DNA_LIGASE_A1"/>
    <property type="match status" value="1"/>
</dbReference>
<dbReference type="InterPro" id="IPR050191">
    <property type="entry name" value="ATP-dep_DNA_ligase"/>
</dbReference>
<dbReference type="GO" id="GO:0016874">
    <property type="term" value="F:ligase activity"/>
    <property type="evidence" value="ECO:0007669"/>
    <property type="project" value="UniProtKB-KW"/>
</dbReference>
<dbReference type="RefSeq" id="WP_380965579.1">
    <property type="nucleotide sequence ID" value="NZ_JBHTCO010000010.1"/>
</dbReference>
<dbReference type="PROSITE" id="PS00333">
    <property type="entry name" value="DNA_LIGASE_A2"/>
    <property type="match status" value="1"/>
</dbReference>
<dbReference type="PANTHER" id="PTHR45674">
    <property type="entry name" value="DNA LIGASE 1/3 FAMILY MEMBER"/>
    <property type="match status" value="1"/>
</dbReference>
<dbReference type="InterPro" id="IPR012310">
    <property type="entry name" value="DNA_ligase_ATP-dep_cent"/>
</dbReference>
<dbReference type="InterPro" id="IPR012309">
    <property type="entry name" value="DNA_ligase_ATP-dep_C"/>
</dbReference>
<evidence type="ECO:0000313" key="6">
    <source>
        <dbReference type="EMBL" id="MFC7393129.1"/>
    </source>
</evidence>
<evidence type="ECO:0000259" key="5">
    <source>
        <dbReference type="PROSITE" id="PS50160"/>
    </source>
</evidence>
<evidence type="ECO:0000256" key="2">
    <source>
        <dbReference type="ARBA" id="ARBA00012727"/>
    </source>
</evidence>
<comment type="catalytic activity">
    <reaction evidence="4">
        <text>ATP + (deoxyribonucleotide)n-3'-hydroxyl + 5'-phospho-(deoxyribonucleotide)m = (deoxyribonucleotide)n+m + AMP + diphosphate.</text>
        <dbReference type="EC" id="6.5.1.1"/>
    </reaction>
</comment>
<dbReference type="Proteomes" id="UP001596505">
    <property type="component" value="Unassembled WGS sequence"/>
</dbReference>
<organism evidence="6 7">
    <name type="scientific">Scopulibacillus cellulosilyticus</name>
    <dbReference type="NCBI Taxonomy" id="2665665"/>
    <lineage>
        <taxon>Bacteria</taxon>
        <taxon>Bacillati</taxon>
        <taxon>Bacillota</taxon>
        <taxon>Bacilli</taxon>
        <taxon>Bacillales</taxon>
        <taxon>Sporolactobacillaceae</taxon>
        <taxon>Scopulibacillus</taxon>
    </lineage>
</organism>
<dbReference type="Pfam" id="PF04679">
    <property type="entry name" value="DNA_ligase_A_C"/>
    <property type="match status" value="1"/>
</dbReference>
<dbReference type="Gene3D" id="3.30.470.30">
    <property type="entry name" value="DNA ligase/mRNA capping enzyme"/>
    <property type="match status" value="1"/>
</dbReference>
<comment type="similarity">
    <text evidence="1">Belongs to the ATP-dependent DNA ligase family.</text>
</comment>
<protein>
    <recommendedName>
        <fullName evidence="2">DNA ligase (ATP)</fullName>
        <ecNumber evidence="2">6.5.1.1</ecNumber>
    </recommendedName>
</protein>
<dbReference type="PROSITE" id="PS50160">
    <property type="entry name" value="DNA_LIGASE_A3"/>
    <property type="match status" value="1"/>
</dbReference>
<keyword evidence="3 6" id="KW-0436">Ligase</keyword>
<proteinExistence type="inferred from homology"/>
<comment type="caution">
    <text evidence="6">The sequence shown here is derived from an EMBL/GenBank/DDBJ whole genome shotgun (WGS) entry which is preliminary data.</text>
</comment>
<dbReference type="InterPro" id="IPR012340">
    <property type="entry name" value="NA-bd_OB-fold"/>
</dbReference>
<dbReference type="CDD" id="cd07971">
    <property type="entry name" value="OBF_DNA_ligase_LigD"/>
    <property type="match status" value="1"/>
</dbReference>
<name>A0ABW2PVF9_9BACL</name>
<accession>A0ABW2PVF9</accession>
<evidence type="ECO:0000256" key="1">
    <source>
        <dbReference type="ARBA" id="ARBA00007572"/>
    </source>
</evidence>
<dbReference type="SUPFAM" id="SSF50249">
    <property type="entry name" value="Nucleic acid-binding proteins"/>
    <property type="match status" value="1"/>
</dbReference>
<dbReference type="CDD" id="cd07906">
    <property type="entry name" value="Adenylation_DNA_ligase_LigD_LigC"/>
    <property type="match status" value="1"/>
</dbReference>
<evidence type="ECO:0000256" key="3">
    <source>
        <dbReference type="ARBA" id="ARBA00022598"/>
    </source>
</evidence>
<dbReference type="NCBIfam" id="TIGR02779">
    <property type="entry name" value="NHEJ_ligase_lig"/>
    <property type="match status" value="1"/>
</dbReference>
<dbReference type="InterPro" id="IPR014146">
    <property type="entry name" value="LigD_ligase_dom"/>
</dbReference>
<dbReference type="PANTHER" id="PTHR45674:SF4">
    <property type="entry name" value="DNA LIGASE 1"/>
    <property type="match status" value="1"/>
</dbReference>
<dbReference type="Pfam" id="PF01068">
    <property type="entry name" value="DNA_ligase_A_M"/>
    <property type="match status" value="1"/>
</dbReference>
<dbReference type="Gene3D" id="2.40.50.140">
    <property type="entry name" value="Nucleic acid-binding proteins"/>
    <property type="match status" value="1"/>
</dbReference>